<organism evidence="2 3">
    <name type="scientific">Streptomyces xiamenensis</name>
    <dbReference type="NCBI Taxonomy" id="408015"/>
    <lineage>
        <taxon>Bacteria</taxon>
        <taxon>Bacillati</taxon>
        <taxon>Actinomycetota</taxon>
        <taxon>Actinomycetes</taxon>
        <taxon>Kitasatosporales</taxon>
        <taxon>Streptomycetaceae</taxon>
        <taxon>Streptomyces</taxon>
    </lineage>
</organism>
<evidence type="ECO:0000313" key="3">
    <source>
        <dbReference type="Proteomes" id="UP000034034"/>
    </source>
</evidence>
<dbReference type="InterPro" id="IPR003615">
    <property type="entry name" value="HNH_nuc"/>
</dbReference>
<dbReference type="GO" id="GO:0004519">
    <property type="term" value="F:endonuclease activity"/>
    <property type="evidence" value="ECO:0007669"/>
    <property type="project" value="UniProtKB-KW"/>
</dbReference>
<keyword evidence="2" id="KW-0540">Nuclease</keyword>
<gene>
    <name evidence="2" type="ORF">SXIM_39240</name>
</gene>
<reference evidence="2" key="1">
    <citation type="submission" date="2019-08" db="EMBL/GenBank/DDBJ databases">
        <title>Complete genome sequence of a mangrove-derived Streptomyces xiamenensis.</title>
        <authorList>
            <person name="Xu J."/>
        </authorList>
    </citation>
    <scope>NUCLEOTIDE SEQUENCE</scope>
    <source>
        <strain evidence="2">318</strain>
    </source>
</reference>
<dbReference type="PATRIC" id="fig|408015.6.peg.3976"/>
<dbReference type="Proteomes" id="UP000034034">
    <property type="component" value="Chromosome"/>
</dbReference>
<dbReference type="RefSeq" id="WP_046724769.1">
    <property type="nucleotide sequence ID" value="NZ_CP009922.3"/>
</dbReference>
<dbReference type="EMBL" id="CP009922">
    <property type="protein sequence ID" value="AKG45308.1"/>
    <property type="molecule type" value="Genomic_DNA"/>
</dbReference>
<dbReference type="CDD" id="cd00085">
    <property type="entry name" value="HNHc"/>
    <property type="match status" value="1"/>
</dbReference>
<feature type="region of interest" description="Disordered" evidence="1">
    <location>
        <begin position="116"/>
        <end position="142"/>
    </location>
</feature>
<proteinExistence type="predicted"/>
<dbReference type="KEGG" id="sxi:SXIM_39240"/>
<dbReference type="AlphaFoldDB" id="A0A0F7FXA4"/>
<name>A0A0F7FXA4_9ACTN</name>
<keyword evidence="2" id="KW-0378">Hydrolase</keyword>
<evidence type="ECO:0000313" key="2">
    <source>
        <dbReference type="EMBL" id="AKG45308.1"/>
    </source>
</evidence>
<accession>A0A0F7FXA4</accession>
<evidence type="ECO:0000256" key="1">
    <source>
        <dbReference type="SAM" id="MobiDB-lite"/>
    </source>
</evidence>
<dbReference type="HOGENOM" id="CLU_071833_0_0_11"/>
<dbReference type="STRING" id="408015.SXIM_39240"/>
<protein>
    <submittedName>
        <fullName evidence="2">Endonuclease</fullName>
    </submittedName>
</protein>
<keyword evidence="2" id="KW-0255">Endonuclease</keyword>
<keyword evidence="3" id="KW-1185">Reference proteome</keyword>
<sequence length="222" mass="25072">MSARTYSRERLAEAAARCRNMDEVIVFFGARRYQKQKTYLRKRFAHFGIDISHFAGQGSRSSGKRPEPTTLEWALAAQMSPSIAAVMRRLKQPDTARSRARFRRALTDSGCDTSRLLGQAHGRGRRSPARRPAEQTLVKHSGARRTTTVLLRRALADIGRPEICAECGTGPVWLGEPMTLEVDHRNGDWRDDRAENLRLLCPNCHAVTDTWCRGGRAERRGE</sequence>